<protein>
    <submittedName>
        <fullName evidence="3">Superfamily II DNA or RNA helicase</fullName>
    </submittedName>
</protein>
<feature type="domain" description="Helicase ATP-binding" evidence="2">
    <location>
        <begin position="40"/>
        <end position="257"/>
    </location>
</feature>
<keyword evidence="3" id="KW-0547">Nucleotide-binding</keyword>
<dbReference type="PROSITE" id="PS51192">
    <property type="entry name" value="HELICASE_ATP_BIND_1"/>
    <property type="match status" value="1"/>
</dbReference>
<keyword evidence="3" id="KW-0067">ATP-binding</keyword>
<dbReference type="InterPro" id="IPR050742">
    <property type="entry name" value="Helicase_Restrict-Modif_Enz"/>
</dbReference>
<gene>
    <name evidence="3" type="ORF">QFZ53_003419</name>
</gene>
<keyword evidence="4" id="KW-1185">Reference proteome</keyword>
<keyword evidence="3" id="KW-0347">Helicase</keyword>
<keyword evidence="3" id="KW-0378">Hydrolase</keyword>
<comment type="caution">
    <text evidence="3">The sequence shown here is derived from an EMBL/GenBank/DDBJ whole genome shotgun (WGS) entry which is preliminary data.</text>
</comment>
<dbReference type="CDD" id="cd18785">
    <property type="entry name" value="SF2_C"/>
    <property type="match status" value="1"/>
</dbReference>
<dbReference type="SMART" id="SM00487">
    <property type="entry name" value="DEXDc"/>
    <property type="match status" value="1"/>
</dbReference>
<proteinExistence type="predicted"/>
<dbReference type="AlphaFoldDB" id="A0AAW8F152"/>
<dbReference type="InterPro" id="IPR027417">
    <property type="entry name" value="P-loop_NTPase"/>
</dbReference>
<dbReference type="Proteomes" id="UP001244427">
    <property type="component" value="Unassembled WGS sequence"/>
</dbReference>
<name>A0AAW8F152_9MICO</name>
<evidence type="ECO:0000256" key="1">
    <source>
        <dbReference type="SAM" id="Phobius"/>
    </source>
</evidence>
<dbReference type="GO" id="GO:0005829">
    <property type="term" value="C:cytosol"/>
    <property type="evidence" value="ECO:0007669"/>
    <property type="project" value="TreeGrafter"/>
</dbReference>
<dbReference type="GO" id="GO:0004386">
    <property type="term" value="F:helicase activity"/>
    <property type="evidence" value="ECO:0007669"/>
    <property type="project" value="UniProtKB-KW"/>
</dbReference>
<dbReference type="Gene3D" id="3.40.50.300">
    <property type="entry name" value="P-loop containing nucleotide triphosphate hydrolases"/>
    <property type="match status" value="2"/>
</dbReference>
<feature type="transmembrane region" description="Helical" evidence="1">
    <location>
        <begin position="772"/>
        <end position="799"/>
    </location>
</feature>
<dbReference type="InterPro" id="IPR014001">
    <property type="entry name" value="Helicase_ATP-bd"/>
</dbReference>
<reference evidence="3 4" key="1">
    <citation type="submission" date="2023-07" db="EMBL/GenBank/DDBJ databases">
        <title>Comparative genomics of wheat-associated soil bacteria to identify genetic determinants of phenazine resistance.</title>
        <authorList>
            <person name="Mouncey N."/>
        </authorList>
    </citation>
    <scope>NUCLEOTIDE SEQUENCE [LARGE SCALE GENOMIC DNA]</scope>
    <source>
        <strain evidence="3 4">W4I9-1</strain>
    </source>
</reference>
<feature type="transmembrane region" description="Helical" evidence="1">
    <location>
        <begin position="743"/>
        <end position="766"/>
    </location>
</feature>
<dbReference type="InterPro" id="IPR006935">
    <property type="entry name" value="Helicase/UvrB_N"/>
</dbReference>
<keyword evidence="1" id="KW-0472">Membrane</keyword>
<evidence type="ECO:0000259" key="2">
    <source>
        <dbReference type="PROSITE" id="PS51192"/>
    </source>
</evidence>
<dbReference type="PANTHER" id="PTHR47396">
    <property type="entry name" value="TYPE I RESTRICTION ENZYME ECOKI R PROTEIN"/>
    <property type="match status" value="1"/>
</dbReference>
<dbReference type="RefSeq" id="WP_307298479.1">
    <property type="nucleotide sequence ID" value="NZ_JAUSXV010000001.1"/>
</dbReference>
<dbReference type="GO" id="GO:0003677">
    <property type="term" value="F:DNA binding"/>
    <property type="evidence" value="ECO:0007669"/>
    <property type="project" value="InterPro"/>
</dbReference>
<dbReference type="GO" id="GO:0005524">
    <property type="term" value="F:ATP binding"/>
    <property type="evidence" value="ECO:0007669"/>
    <property type="project" value="InterPro"/>
</dbReference>
<dbReference type="Pfam" id="PF04851">
    <property type="entry name" value="ResIII"/>
    <property type="match status" value="1"/>
</dbReference>
<evidence type="ECO:0000313" key="3">
    <source>
        <dbReference type="EMBL" id="MDQ0649223.1"/>
    </source>
</evidence>
<dbReference type="GO" id="GO:0016787">
    <property type="term" value="F:hydrolase activity"/>
    <property type="evidence" value="ECO:0007669"/>
    <property type="project" value="InterPro"/>
</dbReference>
<dbReference type="PANTHER" id="PTHR47396:SF1">
    <property type="entry name" value="ATP-DEPENDENT HELICASE IRC3-RELATED"/>
    <property type="match status" value="1"/>
</dbReference>
<dbReference type="SUPFAM" id="SSF52540">
    <property type="entry name" value="P-loop containing nucleoside triphosphate hydrolases"/>
    <property type="match status" value="2"/>
</dbReference>
<organism evidence="3 4">
    <name type="scientific">Microbacterium natoriense</name>
    <dbReference type="NCBI Taxonomy" id="284570"/>
    <lineage>
        <taxon>Bacteria</taxon>
        <taxon>Bacillati</taxon>
        <taxon>Actinomycetota</taxon>
        <taxon>Actinomycetes</taxon>
        <taxon>Micrococcales</taxon>
        <taxon>Microbacteriaceae</taxon>
        <taxon>Microbacterium</taxon>
    </lineage>
</organism>
<accession>A0AAW8F152</accession>
<evidence type="ECO:0000313" key="4">
    <source>
        <dbReference type="Proteomes" id="UP001244427"/>
    </source>
</evidence>
<sequence length="969" mass="105571">MDLPTTSAPLLGWTFDGTLRTYQTEVLERIPVGTVGPLHVVAPPGSGKTLLGLLLATREGDRALVLAPTVTIRQQWVRTAESLAPTPASVSDDPERISDLTVMTYQLLSVTGDGSPFDDLARAVWAEELIATGRTEADAATWLAELAVDSPAAYRSGIRSRVRRLRRRFARRNPDELARVLHPNAVALIDRLVDAGVRTVILDECHHLLDHWALVVAYLAGRIRERGGSPRLIGLTATLPSPDDEAEYENYTQLLGEVDYEVPTPAVVKEGHLAPYRDHVMVIEPTPAEISFIRHHEERLHDLVMQLLTTPDAVSYLERQLQPEDEDEDEPGAGAEALLERAFANDFPLTRSCAVVLRVVQPQHPLLAAIPPLLLDRCTSEDLLIVLTRFAQTRLLGNPDAHRQWDYVRRALADFGYMLTDRGLRRGRDPLDTTLAYSAAKDHAAVEILRLELESEDADRVRAVVVTDFVEHGNSRGMIGDAAAGALRAFELLAADPVTVRLNPVLVTAQHLRASAGDAADLAAELTDLLAEPVLVREGSGPTREMRGPGIGSGRMVAALSELIRRGRIRLLVGTRGLLGEGWDCPAVNTLIDLTAVATSSATQQLRGRTLRLDPEWPDKVAHNWSVACLIPSQVDLDDTTEPRRLRRKHSHLWGPSADGDGSIVSGLGHALPPSAMQAFDRVLDKDPAASVADVEAFLAESRPTRTQTRRQWHIGEPYLSHERESVRIQRVPHAPLLHTARAAGAGSIGAFITGTAIAGGLVALVDVLGALSIPLVGGLALALLCGVGAAVAAAVPVLGRALRDRRRPAEVYRNAAVAIARTLHEAGRISPIDESTIRALRQDGDRVRIEVGGEQRDRAMVADAVEELFGPVRTPRFLLQTGRAESGRMRLSERIADRLSPGRTLLPIPRAIARRRADAELLHRHWQRLIGPCALHEFQGAAGLALLRVARSSEGRLDGTESRTRIWG</sequence>
<keyword evidence="1" id="KW-0812">Transmembrane</keyword>
<keyword evidence="1" id="KW-1133">Transmembrane helix</keyword>
<dbReference type="EMBL" id="JAUSXV010000001">
    <property type="protein sequence ID" value="MDQ0649223.1"/>
    <property type="molecule type" value="Genomic_DNA"/>
</dbReference>